<dbReference type="GO" id="GO:0005829">
    <property type="term" value="C:cytosol"/>
    <property type="evidence" value="ECO:0007669"/>
    <property type="project" value="TreeGrafter"/>
</dbReference>
<organism evidence="9 10">
    <name type="scientific">Catonella morbi ATCC 51271</name>
    <dbReference type="NCBI Taxonomy" id="592026"/>
    <lineage>
        <taxon>Bacteria</taxon>
        <taxon>Bacillati</taxon>
        <taxon>Bacillota</taxon>
        <taxon>Clostridia</taxon>
        <taxon>Lachnospirales</taxon>
        <taxon>Lachnospiraceae</taxon>
        <taxon>Catonella</taxon>
    </lineage>
</organism>
<dbReference type="PROSITE" id="PS51481">
    <property type="entry name" value="DHAK"/>
    <property type="match status" value="1"/>
</dbReference>
<keyword evidence="5 9" id="KW-0418">Kinase</keyword>
<dbReference type="EC" id="2.7.1.121" evidence="3"/>
<evidence type="ECO:0000313" key="10">
    <source>
        <dbReference type="Proteomes" id="UP000018227"/>
    </source>
</evidence>
<sequence length="335" mass="35911">MKGEEYMKKIINNPEDVVKESLEGMQMAYCDTLDYIPEKEVIVRKTVKDKVGVISGGGAGHEPLHAGFVGRGMLDAAVSGNIFSSPSPDRIEAAVNRVNKGKGILFVIKNYSGDIMNFGLAADMAELEGIQIESVVVKDDVAVQDSTYSTGRRGIAGTVFVHKIAGAMAETGASLSEVAGVAREAVSNIRSMGMAMTPCILPAVGKPGFVLEDDEIEIGMGIHGEPGIEKTKIKTAKEVAEILLDKILSDYDYDNSEVAILVNGLGGTPLMELYILNREVQILLKEKGIKVHKTLVGNYTTSLDMTGCSLTLMKLNDKLRSLLDASCDTPALKID</sequence>
<dbReference type="InterPro" id="IPR004006">
    <property type="entry name" value="DhaK_dom"/>
</dbReference>
<dbReference type="eggNOG" id="COG2376">
    <property type="taxonomic scope" value="Bacteria"/>
</dbReference>
<evidence type="ECO:0000256" key="5">
    <source>
        <dbReference type="ARBA" id="ARBA00022777"/>
    </source>
</evidence>
<dbReference type="InterPro" id="IPR012736">
    <property type="entry name" value="DhaK_1"/>
</dbReference>
<evidence type="ECO:0000256" key="3">
    <source>
        <dbReference type="ARBA" id="ARBA00012095"/>
    </source>
</evidence>
<dbReference type="GO" id="GO:0019563">
    <property type="term" value="P:glycerol catabolic process"/>
    <property type="evidence" value="ECO:0007669"/>
    <property type="project" value="TreeGrafter"/>
</dbReference>
<dbReference type="GO" id="GO:0047324">
    <property type="term" value="F:phosphoenolpyruvate-glycerone phosphotransferase activity"/>
    <property type="evidence" value="ECO:0007669"/>
    <property type="project" value="UniProtKB-EC"/>
</dbReference>
<dbReference type="Proteomes" id="UP000018227">
    <property type="component" value="Unassembled WGS sequence"/>
</dbReference>
<keyword evidence="10" id="KW-1185">Reference proteome</keyword>
<dbReference type="FunFam" id="3.30.1180.20:FF:000002">
    <property type="entry name" value="Dihydroxyacetone kinase subunit DhaK"/>
    <property type="match status" value="1"/>
</dbReference>
<dbReference type="AlphaFoldDB" id="V2Y2N6"/>
<dbReference type="EMBL" id="ACIL03000013">
    <property type="protein sequence ID" value="ESL03223.1"/>
    <property type="molecule type" value="Genomic_DNA"/>
</dbReference>
<dbReference type="Gene3D" id="3.40.50.10440">
    <property type="entry name" value="Dihydroxyacetone kinase, domain 1"/>
    <property type="match status" value="1"/>
</dbReference>
<dbReference type="InterPro" id="IPR050861">
    <property type="entry name" value="Dihydroxyacetone_Kinase"/>
</dbReference>
<keyword evidence="6" id="KW-0319">Glycerol metabolism</keyword>
<comment type="subunit">
    <text evidence="7">Homodimer. The dihydroxyacetone kinase complex is composed of a homodimer of DhaM, a homodimer of DhaK and the subunit DhaL.</text>
</comment>
<dbReference type="Pfam" id="PF02733">
    <property type="entry name" value="Dak1"/>
    <property type="match status" value="1"/>
</dbReference>
<evidence type="ECO:0000256" key="7">
    <source>
        <dbReference type="ARBA" id="ARBA00046577"/>
    </source>
</evidence>
<evidence type="ECO:0000256" key="2">
    <source>
        <dbReference type="ARBA" id="ARBA00004745"/>
    </source>
</evidence>
<reference evidence="9 10" key="1">
    <citation type="submission" date="2013-06" db="EMBL/GenBank/DDBJ databases">
        <authorList>
            <person name="Weinstock G."/>
            <person name="Sodergren E."/>
            <person name="Clifton S."/>
            <person name="Fulton L."/>
            <person name="Fulton B."/>
            <person name="Courtney L."/>
            <person name="Fronick C."/>
            <person name="Harrison M."/>
            <person name="Strong C."/>
            <person name="Farmer C."/>
            <person name="Delahaunty K."/>
            <person name="Markovic C."/>
            <person name="Hall O."/>
            <person name="Minx P."/>
            <person name="Tomlinson C."/>
            <person name="Mitreva M."/>
            <person name="Nelson J."/>
            <person name="Hou S."/>
            <person name="Wollam A."/>
            <person name="Pepin K.H."/>
            <person name="Johnson M."/>
            <person name="Bhonagiri V."/>
            <person name="Nash W.E."/>
            <person name="Warren W."/>
            <person name="Chinwalla A."/>
            <person name="Mardis E.R."/>
            <person name="Wilson R.K."/>
        </authorList>
    </citation>
    <scope>NUCLEOTIDE SEQUENCE [LARGE SCALE GENOMIC DNA]</scope>
    <source>
        <strain evidence="9 10">ATCC 51271</strain>
    </source>
</reference>
<feature type="domain" description="DhaK" evidence="8">
    <location>
        <begin position="13"/>
        <end position="332"/>
    </location>
</feature>
<evidence type="ECO:0000256" key="1">
    <source>
        <dbReference type="ARBA" id="ARBA00001113"/>
    </source>
</evidence>
<keyword evidence="4" id="KW-0808">Transferase</keyword>
<proteinExistence type="predicted"/>
<comment type="pathway">
    <text evidence="2">Polyol metabolism; glycerol degradation.</text>
</comment>
<comment type="caution">
    <text evidence="9">The sequence shown here is derived from an EMBL/GenBank/DDBJ whole genome shotgun (WGS) entry which is preliminary data.</text>
</comment>
<evidence type="ECO:0000256" key="6">
    <source>
        <dbReference type="ARBA" id="ARBA00022798"/>
    </source>
</evidence>
<dbReference type="FunFam" id="3.40.50.10440:FF:000001">
    <property type="entry name" value="Dihydroxyacetone kinase, DhaK subunit"/>
    <property type="match status" value="1"/>
</dbReference>
<dbReference type="Gene3D" id="3.30.1180.20">
    <property type="entry name" value="Dihydroxyacetone kinase, domain 2"/>
    <property type="match status" value="1"/>
</dbReference>
<gene>
    <name evidence="9" type="ORF">GCWU0000282_002097</name>
</gene>
<evidence type="ECO:0000256" key="4">
    <source>
        <dbReference type="ARBA" id="ARBA00022679"/>
    </source>
</evidence>
<dbReference type="GO" id="GO:0004371">
    <property type="term" value="F:glycerone kinase activity"/>
    <property type="evidence" value="ECO:0007669"/>
    <property type="project" value="InterPro"/>
</dbReference>
<dbReference type="HOGENOM" id="CLU_017054_0_0_9"/>
<accession>V2Y2N6</accession>
<name>V2Y2N6_9FIRM</name>
<evidence type="ECO:0000313" key="9">
    <source>
        <dbReference type="EMBL" id="ESL03223.1"/>
    </source>
</evidence>
<dbReference type="PANTHER" id="PTHR28629:SF4">
    <property type="entry name" value="TRIOKINASE_FMN CYCLASE"/>
    <property type="match status" value="1"/>
</dbReference>
<dbReference type="NCBIfam" id="TIGR02363">
    <property type="entry name" value="dhaK1"/>
    <property type="match status" value="1"/>
</dbReference>
<evidence type="ECO:0000259" key="8">
    <source>
        <dbReference type="PROSITE" id="PS51481"/>
    </source>
</evidence>
<comment type="catalytic activity">
    <reaction evidence="1">
        <text>dihydroxyacetone + phosphoenolpyruvate = dihydroxyacetone phosphate + pyruvate</text>
        <dbReference type="Rhea" id="RHEA:18381"/>
        <dbReference type="ChEBI" id="CHEBI:15361"/>
        <dbReference type="ChEBI" id="CHEBI:16016"/>
        <dbReference type="ChEBI" id="CHEBI:57642"/>
        <dbReference type="ChEBI" id="CHEBI:58702"/>
        <dbReference type="EC" id="2.7.1.121"/>
    </reaction>
</comment>
<dbReference type="SUPFAM" id="SSF82549">
    <property type="entry name" value="DAK1/DegV-like"/>
    <property type="match status" value="1"/>
</dbReference>
<dbReference type="PANTHER" id="PTHR28629">
    <property type="entry name" value="TRIOKINASE/FMN CYCLASE"/>
    <property type="match status" value="1"/>
</dbReference>
<dbReference type="STRING" id="592026.GCWU0000282_002097"/>
<protein>
    <recommendedName>
        <fullName evidence="3">phosphoenolpyruvate--glycerone phosphotransferase</fullName>
        <ecNumber evidence="3">2.7.1.121</ecNumber>
    </recommendedName>
</protein>